<comment type="caution">
    <text evidence="1">The sequence shown here is derived from an EMBL/GenBank/DDBJ whole genome shotgun (WGS) entry which is preliminary data.</text>
</comment>
<reference evidence="1 2" key="1">
    <citation type="journal article" date="2021" name="Hortic Res">
        <title>High-quality reference genome and annotation aids understanding of berry development for evergreen blueberry (Vaccinium darrowii).</title>
        <authorList>
            <person name="Yu J."/>
            <person name="Hulse-Kemp A.M."/>
            <person name="Babiker E."/>
            <person name="Staton M."/>
        </authorList>
    </citation>
    <scope>NUCLEOTIDE SEQUENCE [LARGE SCALE GENOMIC DNA]</scope>
    <source>
        <strain evidence="2">cv. NJ 8807/NJ 8810</strain>
        <tissue evidence="1">Young leaf</tissue>
    </source>
</reference>
<proteinExistence type="predicted"/>
<evidence type="ECO:0000313" key="1">
    <source>
        <dbReference type="EMBL" id="KAH7856810.1"/>
    </source>
</evidence>
<protein>
    <submittedName>
        <fullName evidence="1">Uncharacterized protein</fullName>
    </submittedName>
</protein>
<name>A0ACB7YV57_9ERIC</name>
<accession>A0ACB7YV57</accession>
<gene>
    <name evidence="1" type="ORF">Vadar_005777</name>
</gene>
<organism evidence="1 2">
    <name type="scientific">Vaccinium darrowii</name>
    <dbReference type="NCBI Taxonomy" id="229202"/>
    <lineage>
        <taxon>Eukaryota</taxon>
        <taxon>Viridiplantae</taxon>
        <taxon>Streptophyta</taxon>
        <taxon>Embryophyta</taxon>
        <taxon>Tracheophyta</taxon>
        <taxon>Spermatophyta</taxon>
        <taxon>Magnoliopsida</taxon>
        <taxon>eudicotyledons</taxon>
        <taxon>Gunneridae</taxon>
        <taxon>Pentapetalae</taxon>
        <taxon>asterids</taxon>
        <taxon>Ericales</taxon>
        <taxon>Ericaceae</taxon>
        <taxon>Vaccinioideae</taxon>
        <taxon>Vaccinieae</taxon>
        <taxon>Vaccinium</taxon>
    </lineage>
</organism>
<dbReference type="Proteomes" id="UP000828048">
    <property type="component" value="Chromosome 3"/>
</dbReference>
<evidence type="ECO:0000313" key="2">
    <source>
        <dbReference type="Proteomes" id="UP000828048"/>
    </source>
</evidence>
<keyword evidence="2" id="KW-1185">Reference proteome</keyword>
<sequence length="135" mass="14468">METTPIGVLKVNVFKLNGAVNMRNGIGVVGVVVRDAEGLISGAAMESFPGSFSPLTVEAIVFHHALETALAWNFTWIIVGGDAKERYPGSYWVPIGWARITELVQLVQVDARWASQTADLTEDGDDITVADVAAP</sequence>
<dbReference type="EMBL" id="CM037153">
    <property type="protein sequence ID" value="KAH7856810.1"/>
    <property type="molecule type" value="Genomic_DNA"/>
</dbReference>